<dbReference type="PANTHER" id="PTHR11439">
    <property type="entry name" value="GAG-POL-RELATED RETROTRANSPOSON"/>
    <property type="match status" value="1"/>
</dbReference>
<comment type="caution">
    <text evidence="1">The sequence shown here is derived from an EMBL/GenBank/DDBJ whole genome shotgun (WGS) entry which is preliminary data.</text>
</comment>
<dbReference type="EMBL" id="QZWG01000018">
    <property type="protein sequence ID" value="RZB51226.1"/>
    <property type="molecule type" value="Genomic_DNA"/>
</dbReference>
<name>A0A445FQS9_GLYSO</name>
<dbReference type="AlphaFoldDB" id="A0A445FQS9"/>
<protein>
    <submittedName>
        <fullName evidence="1">Retrovirus-related Pol polyprotein from transposon TNT 1-94</fullName>
    </submittedName>
</protein>
<dbReference type="PANTHER" id="PTHR11439:SF491">
    <property type="entry name" value="INTEGRASE CATALYTIC DOMAIN-CONTAINING PROTEIN"/>
    <property type="match status" value="1"/>
</dbReference>
<keyword evidence="2" id="KW-1185">Reference proteome</keyword>
<evidence type="ECO:0000313" key="1">
    <source>
        <dbReference type="EMBL" id="RZB51226.1"/>
    </source>
</evidence>
<sequence length="162" mass="18430">MEKLRVAKRKSLTCYVFTTFGTTISWKASLQKAVALSTTEIEYIALTKAIKEALWFRGIVRELKRQDHVITIHCENQSAIHLSKNQGNKLVDSTLGKEVGNGEHLTFINTSIRKLPHPTFFSPRMHRLVDTAVRNNSFDEMFLMVGLVLYKVFKIQACTDSA</sequence>
<dbReference type="Proteomes" id="UP000289340">
    <property type="component" value="Chromosome 18"/>
</dbReference>
<proteinExistence type="predicted"/>
<evidence type="ECO:0000313" key="2">
    <source>
        <dbReference type="Proteomes" id="UP000289340"/>
    </source>
</evidence>
<organism evidence="1 2">
    <name type="scientific">Glycine soja</name>
    <name type="common">Wild soybean</name>
    <dbReference type="NCBI Taxonomy" id="3848"/>
    <lineage>
        <taxon>Eukaryota</taxon>
        <taxon>Viridiplantae</taxon>
        <taxon>Streptophyta</taxon>
        <taxon>Embryophyta</taxon>
        <taxon>Tracheophyta</taxon>
        <taxon>Spermatophyta</taxon>
        <taxon>Magnoliopsida</taxon>
        <taxon>eudicotyledons</taxon>
        <taxon>Gunneridae</taxon>
        <taxon>Pentapetalae</taxon>
        <taxon>rosids</taxon>
        <taxon>fabids</taxon>
        <taxon>Fabales</taxon>
        <taxon>Fabaceae</taxon>
        <taxon>Papilionoideae</taxon>
        <taxon>50 kb inversion clade</taxon>
        <taxon>NPAAA clade</taxon>
        <taxon>indigoferoid/millettioid clade</taxon>
        <taxon>Phaseoleae</taxon>
        <taxon>Glycine</taxon>
        <taxon>Glycine subgen. Soja</taxon>
    </lineage>
</organism>
<reference evidence="1 2" key="1">
    <citation type="submission" date="2018-09" db="EMBL/GenBank/DDBJ databases">
        <title>A high-quality reference genome of wild soybean provides a powerful tool to mine soybean genomes.</title>
        <authorList>
            <person name="Xie M."/>
            <person name="Chung C.Y.L."/>
            <person name="Li M.-W."/>
            <person name="Wong F.-L."/>
            <person name="Chan T.-F."/>
            <person name="Lam H.-M."/>
        </authorList>
    </citation>
    <scope>NUCLEOTIDE SEQUENCE [LARGE SCALE GENOMIC DNA]</scope>
    <source>
        <strain evidence="2">cv. W05</strain>
        <tissue evidence="1">Hypocotyl of etiolated seedlings</tissue>
    </source>
</reference>
<accession>A0A445FQS9</accession>
<dbReference type="CDD" id="cd09272">
    <property type="entry name" value="RNase_HI_RT_Ty1"/>
    <property type="match status" value="1"/>
</dbReference>
<gene>
    <name evidence="1" type="ORF">D0Y65_047866</name>
</gene>